<dbReference type="CDD" id="cd09917">
    <property type="entry name" value="F-box_SF"/>
    <property type="match status" value="1"/>
</dbReference>
<dbReference type="GO" id="GO:0043161">
    <property type="term" value="P:proteasome-mediated ubiquitin-dependent protein catabolic process"/>
    <property type="evidence" value="ECO:0007669"/>
    <property type="project" value="TreeGrafter"/>
</dbReference>
<feature type="region of interest" description="Disordered" evidence="1">
    <location>
        <begin position="938"/>
        <end position="982"/>
    </location>
</feature>
<dbReference type="InterPro" id="IPR027040">
    <property type="entry name" value="PSMD4"/>
</dbReference>
<protein>
    <recommendedName>
        <fullName evidence="2">F-box domain-containing protein</fullName>
    </recommendedName>
</protein>
<dbReference type="OrthoDB" id="2095648at2759"/>
<accession>A0A9P4S9T1</accession>
<feature type="region of interest" description="Disordered" evidence="1">
    <location>
        <begin position="606"/>
        <end position="633"/>
    </location>
</feature>
<reference evidence="3" key="1">
    <citation type="journal article" date="2020" name="Stud. Mycol.">
        <title>101 Dothideomycetes genomes: a test case for predicting lifestyles and emergence of pathogens.</title>
        <authorList>
            <person name="Haridas S."/>
            <person name="Albert R."/>
            <person name="Binder M."/>
            <person name="Bloem J."/>
            <person name="Labutti K."/>
            <person name="Salamov A."/>
            <person name="Andreopoulos B."/>
            <person name="Baker S."/>
            <person name="Barry K."/>
            <person name="Bills G."/>
            <person name="Bluhm B."/>
            <person name="Cannon C."/>
            <person name="Castanera R."/>
            <person name="Culley D."/>
            <person name="Daum C."/>
            <person name="Ezra D."/>
            <person name="Gonzalez J."/>
            <person name="Henrissat B."/>
            <person name="Kuo A."/>
            <person name="Liang C."/>
            <person name="Lipzen A."/>
            <person name="Lutzoni F."/>
            <person name="Magnuson J."/>
            <person name="Mondo S."/>
            <person name="Nolan M."/>
            <person name="Ohm R."/>
            <person name="Pangilinan J."/>
            <person name="Park H.-J."/>
            <person name="Ramirez L."/>
            <person name="Alfaro M."/>
            <person name="Sun H."/>
            <person name="Tritt A."/>
            <person name="Yoshinaga Y."/>
            <person name="Zwiers L.-H."/>
            <person name="Turgeon B."/>
            <person name="Goodwin S."/>
            <person name="Spatafora J."/>
            <person name="Crous P."/>
            <person name="Grigoriev I."/>
        </authorList>
    </citation>
    <scope>NUCLEOTIDE SEQUENCE</scope>
    <source>
        <strain evidence="3">CBS 101060</strain>
    </source>
</reference>
<dbReference type="InterPro" id="IPR015943">
    <property type="entry name" value="WD40/YVTN_repeat-like_dom_sf"/>
</dbReference>
<dbReference type="Gene3D" id="1.20.1280.50">
    <property type="match status" value="1"/>
</dbReference>
<dbReference type="PANTHER" id="PTHR10223">
    <property type="entry name" value="26S PROTEASOME NON-ATPASE REGULATORY SUBUNIT 4"/>
    <property type="match status" value="1"/>
</dbReference>
<name>A0A9P4S9T1_9PEZI</name>
<dbReference type="Proteomes" id="UP000799429">
    <property type="component" value="Unassembled WGS sequence"/>
</dbReference>
<dbReference type="PROSITE" id="PS50181">
    <property type="entry name" value="FBOX"/>
    <property type="match status" value="1"/>
</dbReference>
<dbReference type="SUPFAM" id="SSF81383">
    <property type="entry name" value="F-box domain"/>
    <property type="match status" value="1"/>
</dbReference>
<feature type="compositionally biased region" description="Low complexity" evidence="1">
    <location>
        <begin position="956"/>
        <end position="967"/>
    </location>
</feature>
<dbReference type="AlphaFoldDB" id="A0A9P4S9T1"/>
<dbReference type="GO" id="GO:0005829">
    <property type="term" value="C:cytosol"/>
    <property type="evidence" value="ECO:0007669"/>
    <property type="project" value="TreeGrafter"/>
</dbReference>
<sequence>MSKYSSPERDESDAPSFERLSKSLTPPGHRIAEYESSKTPTRELDFEEVDFRVARNSRQPEDGRSAISFLPNEILTHVLSHLSPTDLSAVSLVSQRFHNLVTTPHAWRVAFARYFQGQNAIAAATGFFESNNGREDLRSDKRYFTRLTALASWRSEYILRTRLLRSLTRGKPTQALGSPNNSRSGLGQNANAIVMYNSNLLALVNHMHAAFGDGLNKRFPRFLHGADEFGIASMSEANIGKVQSWGLSDQPTFLQFSELFPGDAQWGLGAGDIVGCPNVMDVSQPCGMIYGEGHPGGALYFRSIDEMRGNRINVPVELSILDLGIPNVATNDESICSVWIAKSRSIPTLSEGLVGILSGSSSGIVSSFSLGTDGLRDQRITRGELTAKWVLSPGVPVIAIAVDDTYSIKRQAQNRIWAVALNALGEVFYLTKFPQRPKAERGTKSDTKGLERLAWITGRSVYWNLVEPSRRAARSDPYNVGVDGSYSPRSSWNGTCLNTNQIRAETREVEEFLLKRPKDFQKSCLGWDMQRKLEVDFAGDDGNYAGESVIVISCGLDEGHPSSALRFTRCKVTEQLLEEASSKTEQHAPPWGSELESIFGNSKGTSRLSLSSASHGRQDRRSSNSLSGSSPERAGRFEEWRTSSFSFGSPKPPAIATSAIDMSTYSLLTLSEDPVLGFSGVSTASSPFASPLSSDSQPASPADIPGQRARFLAMGTKNGIIFLWDIRAPVSKSSDFVNTVKPLRIIYTDSPEISCIALTGLYLVHGGNDGLVQAWDPLTSTTQPIRTINSRFSSRARRRLVQAQATPQGVGINMFAAGAICLDPDPTVLRGVVSLGTHLRYWSYSSSAIDQYKGHKRRPRRSERGSNNGGERFAGGGSNNLKHYIANEKYELEREEEHRAREADHLAGRFGIDLLDNEDEAIAYAALLSQETLALDEQRRQSESSMETSVLQQGLSSGSVFTSSTVTPEGSPKNLTSSSPILKDDSELDAEIAEAIRISLQEEAIRSGQTDISMHGTGSASFHIPIRYTKHRKSGRSTSLSDSPPESSVPSSSKAEEMSDLEFALQLSIAEEESRNEVSELIDEFPALDPPSRGTGKGKGKGRA</sequence>
<feature type="compositionally biased region" description="Basic and acidic residues" evidence="1">
    <location>
        <begin position="30"/>
        <end position="41"/>
    </location>
</feature>
<feature type="compositionally biased region" description="Low complexity" evidence="1">
    <location>
        <begin position="1037"/>
        <end position="1053"/>
    </location>
</feature>
<dbReference type="InterPro" id="IPR036047">
    <property type="entry name" value="F-box-like_dom_sf"/>
</dbReference>
<evidence type="ECO:0000259" key="2">
    <source>
        <dbReference type="PROSITE" id="PS50181"/>
    </source>
</evidence>
<proteinExistence type="predicted"/>
<feature type="compositionally biased region" description="Polar residues" evidence="1">
    <location>
        <begin position="606"/>
        <end position="615"/>
    </location>
</feature>
<organism evidence="3 4">
    <name type="scientific">Patellaria atrata CBS 101060</name>
    <dbReference type="NCBI Taxonomy" id="1346257"/>
    <lineage>
        <taxon>Eukaryota</taxon>
        <taxon>Fungi</taxon>
        <taxon>Dikarya</taxon>
        <taxon>Ascomycota</taxon>
        <taxon>Pezizomycotina</taxon>
        <taxon>Dothideomycetes</taxon>
        <taxon>Dothideomycetes incertae sedis</taxon>
        <taxon>Patellariales</taxon>
        <taxon>Patellariaceae</taxon>
        <taxon>Patellaria</taxon>
    </lineage>
</organism>
<evidence type="ECO:0000256" key="1">
    <source>
        <dbReference type="SAM" id="MobiDB-lite"/>
    </source>
</evidence>
<feature type="domain" description="F-box" evidence="2">
    <location>
        <begin position="64"/>
        <end position="110"/>
    </location>
</feature>
<dbReference type="GO" id="GO:0005634">
    <property type="term" value="C:nucleus"/>
    <property type="evidence" value="ECO:0007669"/>
    <property type="project" value="TreeGrafter"/>
</dbReference>
<dbReference type="Gene3D" id="2.130.10.10">
    <property type="entry name" value="YVTN repeat-like/Quinoprotein amine dehydrogenase"/>
    <property type="match status" value="1"/>
</dbReference>
<dbReference type="InterPro" id="IPR001810">
    <property type="entry name" value="F-box_dom"/>
</dbReference>
<dbReference type="EMBL" id="MU006096">
    <property type="protein sequence ID" value="KAF2838675.1"/>
    <property type="molecule type" value="Genomic_DNA"/>
</dbReference>
<evidence type="ECO:0000313" key="4">
    <source>
        <dbReference type="Proteomes" id="UP000799429"/>
    </source>
</evidence>
<dbReference type="GO" id="GO:0031593">
    <property type="term" value="F:polyubiquitin modification-dependent protein binding"/>
    <property type="evidence" value="ECO:0007669"/>
    <property type="project" value="TreeGrafter"/>
</dbReference>
<feature type="region of interest" description="Disordered" evidence="1">
    <location>
        <begin position="1"/>
        <end position="41"/>
    </location>
</feature>
<feature type="region of interest" description="Disordered" evidence="1">
    <location>
        <begin position="1031"/>
        <end position="1104"/>
    </location>
</feature>
<feature type="region of interest" description="Disordered" evidence="1">
    <location>
        <begin position="852"/>
        <end position="880"/>
    </location>
</feature>
<dbReference type="Pfam" id="PF12937">
    <property type="entry name" value="F-box-like"/>
    <property type="match status" value="1"/>
</dbReference>
<dbReference type="GO" id="GO:0008540">
    <property type="term" value="C:proteasome regulatory particle, base subcomplex"/>
    <property type="evidence" value="ECO:0007669"/>
    <property type="project" value="TreeGrafter"/>
</dbReference>
<feature type="compositionally biased region" description="Polar residues" evidence="1">
    <location>
        <begin position="943"/>
        <end position="955"/>
    </location>
</feature>
<dbReference type="SUPFAM" id="SSF50978">
    <property type="entry name" value="WD40 repeat-like"/>
    <property type="match status" value="1"/>
</dbReference>
<dbReference type="SMART" id="SM00256">
    <property type="entry name" value="FBOX"/>
    <property type="match status" value="1"/>
</dbReference>
<keyword evidence="4" id="KW-1185">Reference proteome</keyword>
<gene>
    <name evidence="3" type="ORF">M501DRAFT_934921</name>
</gene>
<dbReference type="PANTHER" id="PTHR10223:SF2">
    <property type="entry name" value="F-BOX AND WD DOMAIN PROTEIN (AFU_ORTHOLOGUE AFUA_6G11400)"/>
    <property type="match status" value="1"/>
</dbReference>
<dbReference type="InterPro" id="IPR036322">
    <property type="entry name" value="WD40_repeat_dom_sf"/>
</dbReference>
<comment type="caution">
    <text evidence="3">The sequence shown here is derived from an EMBL/GenBank/DDBJ whole genome shotgun (WGS) entry which is preliminary data.</text>
</comment>
<evidence type="ECO:0000313" key="3">
    <source>
        <dbReference type="EMBL" id="KAF2838675.1"/>
    </source>
</evidence>